<name>A0A4P9W2X0_9FUNG</name>
<dbReference type="EMBL" id="KZ998045">
    <property type="protein sequence ID" value="RKO86619.1"/>
    <property type="molecule type" value="Genomic_DNA"/>
</dbReference>
<evidence type="ECO:0000313" key="1">
    <source>
        <dbReference type="EMBL" id="RKO86619.1"/>
    </source>
</evidence>
<feature type="non-terminal residue" evidence="1">
    <location>
        <position position="205"/>
    </location>
</feature>
<gene>
    <name evidence="1" type="ORF">BDK51DRAFT_33026</name>
</gene>
<dbReference type="PANTHER" id="PTHR43383:SF2">
    <property type="entry name" value="AMIDOHYDROLASE 2 FAMILY PROTEIN"/>
    <property type="match status" value="1"/>
</dbReference>
<dbReference type="AlphaFoldDB" id="A0A4P9W2X0"/>
<reference evidence="2" key="1">
    <citation type="journal article" date="2018" name="Nat. Microbiol.">
        <title>Leveraging single-cell genomics to expand the fungal tree of life.</title>
        <authorList>
            <person name="Ahrendt S.R."/>
            <person name="Quandt C.A."/>
            <person name="Ciobanu D."/>
            <person name="Clum A."/>
            <person name="Salamov A."/>
            <person name="Andreopoulos B."/>
            <person name="Cheng J.F."/>
            <person name="Woyke T."/>
            <person name="Pelin A."/>
            <person name="Henrissat B."/>
            <person name="Reynolds N.K."/>
            <person name="Benny G.L."/>
            <person name="Smith M.E."/>
            <person name="James T.Y."/>
            <person name="Grigoriev I.V."/>
        </authorList>
    </citation>
    <scope>NUCLEOTIDE SEQUENCE [LARGE SCALE GENOMIC DNA]</scope>
</reference>
<dbReference type="OrthoDB" id="2130728at2759"/>
<proteinExistence type="predicted"/>
<dbReference type="PANTHER" id="PTHR43383">
    <property type="entry name" value="NODULIN 6"/>
    <property type="match status" value="1"/>
</dbReference>
<dbReference type="Proteomes" id="UP000269721">
    <property type="component" value="Unassembled WGS sequence"/>
</dbReference>
<organism evidence="1 2">
    <name type="scientific">Blyttiomyces helicus</name>
    <dbReference type="NCBI Taxonomy" id="388810"/>
    <lineage>
        <taxon>Eukaryota</taxon>
        <taxon>Fungi</taxon>
        <taxon>Fungi incertae sedis</taxon>
        <taxon>Chytridiomycota</taxon>
        <taxon>Chytridiomycota incertae sedis</taxon>
        <taxon>Chytridiomycetes</taxon>
        <taxon>Chytridiomycetes incertae sedis</taxon>
        <taxon>Blyttiomyces</taxon>
    </lineage>
</organism>
<accession>A0A4P9W2X0</accession>
<keyword evidence="2" id="KW-1185">Reference proteome</keyword>
<protein>
    <submittedName>
        <fullName evidence="1">Uncharacterized protein</fullName>
    </submittedName>
</protein>
<dbReference type="Gene3D" id="3.20.20.140">
    <property type="entry name" value="Metal-dependent hydrolases"/>
    <property type="match status" value="1"/>
</dbReference>
<evidence type="ECO:0000313" key="2">
    <source>
        <dbReference type="Proteomes" id="UP000269721"/>
    </source>
</evidence>
<sequence length="205" mass="21634">MLAAHHSTGLSGSAALPPHNSSAGQLLKHRILSLPAIDAHAHPLWVNCTEKNLNNLNAIASEAEGEALKDAPWSLPGSKAVKEVAALYNVPAANLLQKRDSLGSATVVQKCLTASNLSGILLDDGFYNPNLTLPVDAHASLLPNATLPVRRILRIESVAEQILSETVHTASVAARFNHLVESLTKALDPPPANVVAFKSVAAYRS</sequence>